<protein>
    <submittedName>
        <fullName evidence="2">Uncharacterized protein</fullName>
    </submittedName>
</protein>
<feature type="region of interest" description="Disordered" evidence="1">
    <location>
        <begin position="462"/>
        <end position="486"/>
    </location>
</feature>
<dbReference type="EMBL" id="JABANN010001103">
    <property type="protein sequence ID" value="KAF4651155.1"/>
    <property type="molecule type" value="Genomic_DNA"/>
</dbReference>
<organism evidence="2 3">
    <name type="scientific">Perkinsus olseni</name>
    <name type="common">Perkinsus atlanticus</name>
    <dbReference type="NCBI Taxonomy" id="32597"/>
    <lineage>
        <taxon>Eukaryota</taxon>
        <taxon>Sar</taxon>
        <taxon>Alveolata</taxon>
        <taxon>Perkinsozoa</taxon>
        <taxon>Perkinsea</taxon>
        <taxon>Perkinsida</taxon>
        <taxon>Perkinsidae</taxon>
        <taxon>Perkinsus</taxon>
    </lineage>
</organism>
<evidence type="ECO:0000313" key="3">
    <source>
        <dbReference type="Proteomes" id="UP000572268"/>
    </source>
</evidence>
<evidence type="ECO:0000313" key="2">
    <source>
        <dbReference type="EMBL" id="KAF4651155.1"/>
    </source>
</evidence>
<proteinExistence type="predicted"/>
<comment type="caution">
    <text evidence="2">The sequence shown here is derived from an EMBL/GenBank/DDBJ whole genome shotgun (WGS) entry which is preliminary data.</text>
</comment>
<accession>A0A7J6KV28</accession>
<evidence type="ECO:0000256" key="1">
    <source>
        <dbReference type="SAM" id="MobiDB-lite"/>
    </source>
</evidence>
<reference evidence="2 3" key="1">
    <citation type="submission" date="2020-04" db="EMBL/GenBank/DDBJ databases">
        <title>Perkinsus olseni comparative genomics.</title>
        <authorList>
            <person name="Bogema D.R."/>
        </authorList>
    </citation>
    <scope>NUCLEOTIDE SEQUENCE [LARGE SCALE GENOMIC DNA]</scope>
    <source>
        <strain evidence="2">ATCC PRA-31</strain>
    </source>
</reference>
<sequence>MLAMFDHQMSDQALTRFNTVRWDGKSSIGSFRSTLQRLLRDYDSSLSEGARLPEATKQQMILDRLVANAPGPARSVLRKKKPKTAAEVCAIFEDYKDKHVEANTNDARPAAGVGYSAGDRPPETERTAELQKKQLEVQQTMAAALQRLVTPGEQRPEQQEAQGTAPGATVSPATMMALMQQLLDRVGAPRGGGMPGKGKGKGGRAPRLRKCPLCTGGHPIYLCPKKKFQEGCFNCGAADHFAAHVRLSMLYHFGLSAVELTGPFRIMVDTGCCSTLIRRSVLPVGTEIRPVEDPGLFTVERGSCHVVGAVKLKVKIYASAQGDQKVSGDETKEGMTTALLPESSARPRLIDVSIQVCDSDFCADEAVQTVLAEEGPGLAPVKSLVKDSSMTEVKSVQAEEAPDVEPICLVGKEEPRSSEEELGEGCWDWDQDSFDHMLPSNCLLAALVQPRQPLLTDEELKAQGLLPPPSRKGQLPRSGKPPASQLVTGLAVQPEVDVEFPPVPEYPFAHVIDDGTTTLRDGPATVPSGPVIPSAPPSVAPETPPVTPAPVVQQVPGDDWFGPYDPFEGQMPTSGSLPFCGKSDGACAGYDKRAADPARRVFFVWGRLRPDAAKVG</sequence>
<gene>
    <name evidence="2" type="ORF">FOL46_000519</name>
</gene>
<dbReference type="Proteomes" id="UP000572268">
    <property type="component" value="Unassembled WGS sequence"/>
</dbReference>
<name>A0A7J6KV28_PEROL</name>
<dbReference type="AlphaFoldDB" id="A0A7J6KV28"/>